<organism evidence="4 5">
    <name type="scientific">Botryobasidium botryosum (strain FD-172 SS1)</name>
    <dbReference type="NCBI Taxonomy" id="930990"/>
    <lineage>
        <taxon>Eukaryota</taxon>
        <taxon>Fungi</taxon>
        <taxon>Dikarya</taxon>
        <taxon>Basidiomycota</taxon>
        <taxon>Agaricomycotina</taxon>
        <taxon>Agaricomycetes</taxon>
        <taxon>Cantharellales</taxon>
        <taxon>Botryobasidiaceae</taxon>
        <taxon>Botryobasidium</taxon>
    </lineage>
</organism>
<reference evidence="5" key="1">
    <citation type="journal article" date="2014" name="Proc. Natl. Acad. Sci. U.S.A.">
        <title>Extensive sampling of basidiomycete genomes demonstrates inadequacy of the white-rot/brown-rot paradigm for wood decay fungi.</title>
        <authorList>
            <person name="Riley R."/>
            <person name="Salamov A.A."/>
            <person name="Brown D.W."/>
            <person name="Nagy L.G."/>
            <person name="Floudas D."/>
            <person name="Held B.W."/>
            <person name="Levasseur A."/>
            <person name="Lombard V."/>
            <person name="Morin E."/>
            <person name="Otillar R."/>
            <person name="Lindquist E.A."/>
            <person name="Sun H."/>
            <person name="LaButti K.M."/>
            <person name="Schmutz J."/>
            <person name="Jabbour D."/>
            <person name="Luo H."/>
            <person name="Baker S.E."/>
            <person name="Pisabarro A.G."/>
            <person name="Walton J.D."/>
            <person name="Blanchette R.A."/>
            <person name="Henrissat B."/>
            <person name="Martin F."/>
            <person name="Cullen D."/>
            <person name="Hibbett D.S."/>
            <person name="Grigoriev I.V."/>
        </authorList>
    </citation>
    <scope>NUCLEOTIDE SEQUENCE [LARGE SCALE GENOMIC DNA]</scope>
    <source>
        <strain evidence="5">FD-172 SS1</strain>
    </source>
</reference>
<gene>
    <name evidence="4" type="ORF">BOTBODRAFT_30646</name>
</gene>
<feature type="compositionally biased region" description="Low complexity" evidence="1">
    <location>
        <begin position="226"/>
        <end position="236"/>
    </location>
</feature>
<keyword evidence="2" id="KW-0812">Transmembrane</keyword>
<dbReference type="HOGENOM" id="CLU_053888_0_0_1"/>
<protein>
    <recommendedName>
        <fullName evidence="6">Transmembrane protein</fullName>
    </recommendedName>
</protein>
<keyword evidence="2" id="KW-0472">Membrane</keyword>
<keyword evidence="5" id="KW-1185">Reference proteome</keyword>
<feature type="signal peptide" evidence="3">
    <location>
        <begin position="1"/>
        <end position="22"/>
    </location>
</feature>
<evidence type="ECO:0000256" key="3">
    <source>
        <dbReference type="SAM" id="SignalP"/>
    </source>
</evidence>
<dbReference type="AlphaFoldDB" id="A0A067MPU6"/>
<dbReference type="OrthoDB" id="2576311at2759"/>
<feature type="transmembrane region" description="Helical" evidence="2">
    <location>
        <begin position="175"/>
        <end position="197"/>
    </location>
</feature>
<keyword evidence="2" id="KW-1133">Transmembrane helix</keyword>
<evidence type="ECO:0000313" key="4">
    <source>
        <dbReference type="EMBL" id="KDQ16730.1"/>
    </source>
</evidence>
<dbReference type="InParanoid" id="A0A067MPU6"/>
<evidence type="ECO:0000313" key="5">
    <source>
        <dbReference type="Proteomes" id="UP000027195"/>
    </source>
</evidence>
<evidence type="ECO:0000256" key="2">
    <source>
        <dbReference type="SAM" id="Phobius"/>
    </source>
</evidence>
<evidence type="ECO:0008006" key="6">
    <source>
        <dbReference type="Google" id="ProtNLM"/>
    </source>
</evidence>
<feature type="chain" id="PRO_5001644887" description="Transmembrane protein" evidence="3">
    <location>
        <begin position="23"/>
        <end position="306"/>
    </location>
</feature>
<dbReference type="EMBL" id="KL198026">
    <property type="protein sequence ID" value="KDQ16730.1"/>
    <property type="molecule type" value="Genomic_DNA"/>
</dbReference>
<sequence length="306" mass="32039">MHPRTTILAAATLASQFLVARAQLTASTNATCSPAFSWTTNSKGQNPCLVVAYLSAQCANIPWIVNALPPASAQPYNVPMAPYANDCRCSSVAYDLLSACGLCQGGPVTTWADWTSNCSANVISVGKYPRSTPSETEIPGWAFWDPTTNGGTFNATAAQLFGQGSSGGSKSHAGAIAGGIVGGLAGLALIGGLIWWFMRRRRNANNNDAPASQIPYQQVAHNNLAQPQYGGAPQQATPYSLNPTPMKPYDPNDPSTFPSSAAGGYTNSPTPGYPPSAQHYQQPYPQPYQPGAPHSNTPGYSGVAEL</sequence>
<dbReference type="STRING" id="930990.A0A067MPU6"/>
<proteinExistence type="predicted"/>
<feature type="compositionally biased region" description="Polar residues" evidence="1">
    <location>
        <begin position="253"/>
        <end position="270"/>
    </location>
</feature>
<keyword evidence="3" id="KW-0732">Signal</keyword>
<evidence type="ECO:0000256" key="1">
    <source>
        <dbReference type="SAM" id="MobiDB-lite"/>
    </source>
</evidence>
<feature type="region of interest" description="Disordered" evidence="1">
    <location>
        <begin position="226"/>
        <end position="306"/>
    </location>
</feature>
<dbReference type="Proteomes" id="UP000027195">
    <property type="component" value="Unassembled WGS sequence"/>
</dbReference>
<accession>A0A067MPU6</accession>
<name>A0A067MPU6_BOTB1</name>